<keyword evidence="2" id="KW-0040">ANK repeat</keyword>
<evidence type="ECO:0000313" key="4">
    <source>
        <dbReference type="Proteomes" id="UP001583193"/>
    </source>
</evidence>
<dbReference type="Gene3D" id="1.25.40.20">
    <property type="entry name" value="Ankyrin repeat-containing domain"/>
    <property type="match status" value="2"/>
</dbReference>
<organism evidence="3 4">
    <name type="scientific">Paecilomyces lecythidis</name>
    <dbReference type="NCBI Taxonomy" id="3004212"/>
    <lineage>
        <taxon>Eukaryota</taxon>
        <taxon>Fungi</taxon>
        <taxon>Dikarya</taxon>
        <taxon>Ascomycota</taxon>
        <taxon>Pezizomycotina</taxon>
        <taxon>Eurotiomycetes</taxon>
        <taxon>Eurotiomycetidae</taxon>
        <taxon>Eurotiales</taxon>
        <taxon>Thermoascaceae</taxon>
        <taxon>Paecilomyces</taxon>
    </lineage>
</organism>
<sequence length="282" mass="32328">MKEDRLPERGLDFVLLPDAARNGQADVLRYLFDTLPDCQRPFPWTPWTGYRSYEQFCLPFNYQKDKLHRDRHLINAQYNLPMHALEASDAPAIIKVLLDYGMSVNQYINSTTSLLWKAVEMKKCDVVELLLDHGADTDSKRRRHILIEAIKNDDPDTVASLIKHGASAEETNAFGYALTNRRIASVRKLLELGADINGMSAMRHSRKGLVFKVRAPTPLHRVIGAHWEKPGATCSREEMVRFLLINGAKTDIVYARCTPFVLARYKRRRGIVEVFREFGIEE</sequence>
<keyword evidence="1" id="KW-0677">Repeat</keyword>
<dbReference type="InterPro" id="IPR036770">
    <property type="entry name" value="Ankyrin_rpt-contain_sf"/>
</dbReference>
<name>A0ABR3YE17_9EURO</name>
<dbReference type="PANTHER" id="PTHR24189">
    <property type="entry name" value="MYOTROPHIN"/>
    <property type="match status" value="1"/>
</dbReference>
<protein>
    <recommendedName>
        <fullName evidence="5">Ankyrin repeat protein</fullName>
    </recommendedName>
</protein>
<dbReference type="SMART" id="SM00248">
    <property type="entry name" value="ANK"/>
    <property type="match status" value="5"/>
</dbReference>
<evidence type="ECO:0000256" key="2">
    <source>
        <dbReference type="ARBA" id="ARBA00023043"/>
    </source>
</evidence>
<dbReference type="Proteomes" id="UP001583193">
    <property type="component" value="Unassembled WGS sequence"/>
</dbReference>
<dbReference type="EMBL" id="JAVDPF010000001">
    <property type="protein sequence ID" value="KAL1886211.1"/>
    <property type="molecule type" value="Genomic_DNA"/>
</dbReference>
<dbReference type="InterPro" id="IPR002110">
    <property type="entry name" value="Ankyrin_rpt"/>
</dbReference>
<dbReference type="SUPFAM" id="SSF48403">
    <property type="entry name" value="Ankyrin repeat"/>
    <property type="match status" value="1"/>
</dbReference>
<dbReference type="PANTHER" id="PTHR24189:SF50">
    <property type="entry name" value="ANKYRIN REPEAT AND SOCS BOX PROTEIN 2"/>
    <property type="match status" value="1"/>
</dbReference>
<reference evidence="3 4" key="1">
    <citation type="journal article" date="2024" name="IMA Fungus">
        <title>IMA Genome - F19 : A genome assembly and annotation guide to empower mycologists, including annotated draft genome sequences of Ceratocystis pirilliformis, Diaporthe australafricana, Fusarium ophioides, Paecilomyces lecythidis, and Sporothrix stenoceras.</title>
        <authorList>
            <person name="Aylward J."/>
            <person name="Wilson A.M."/>
            <person name="Visagie C.M."/>
            <person name="Spraker J."/>
            <person name="Barnes I."/>
            <person name="Buitendag C."/>
            <person name="Ceriani C."/>
            <person name="Del Mar Angel L."/>
            <person name="du Plessis D."/>
            <person name="Fuchs T."/>
            <person name="Gasser K."/>
            <person name="Kramer D."/>
            <person name="Li W."/>
            <person name="Munsamy K."/>
            <person name="Piso A."/>
            <person name="Price J.L."/>
            <person name="Sonnekus B."/>
            <person name="Thomas C."/>
            <person name="van der Nest A."/>
            <person name="van Dijk A."/>
            <person name="van Heerden A."/>
            <person name="van Vuuren N."/>
            <person name="Yilmaz N."/>
            <person name="Duong T.A."/>
            <person name="van der Merwe N.A."/>
            <person name="Wingfield M.J."/>
            <person name="Wingfield B.D."/>
        </authorList>
    </citation>
    <scope>NUCLEOTIDE SEQUENCE [LARGE SCALE GENOMIC DNA]</scope>
    <source>
        <strain evidence="3 4">CMW 18167</strain>
    </source>
</reference>
<dbReference type="InterPro" id="IPR050745">
    <property type="entry name" value="Multifunctional_regulatory"/>
</dbReference>
<gene>
    <name evidence="3" type="ORF">Plec18167_000140</name>
</gene>
<accession>A0ABR3YE17</accession>
<evidence type="ECO:0008006" key="5">
    <source>
        <dbReference type="Google" id="ProtNLM"/>
    </source>
</evidence>
<comment type="caution">
    <text evidence="3">The sequence shown here is derived from an EMBL/GenBank/DDBJ whole genome shotgun (WGS) entry which is preliminary data.</text>
</comment>
<evidence type="ECO:0000313" key="3">
    <source>
        <dbReference type="EMBL" id="KAL1886211.1"/>
    </source>
</evidence>
<proteinExistence type="predicted"/>
<keyword evidence="4" id="KW-1185">Reference proteome</keyword>
<evidence type="ECO:0000256" key="1">
    <source>
        <dbReference type="ARBA" id="ARBA00022737"/>
    </source>
</evidence>